<evidence type="ECO:0000256" key="7">
    <source>
        <dbReference type="ARBA" id="ARBA00023159"/>
    </source>
</evidence>
<protein>
    <recommendedName>
        <fullName evidence="9">Transcriptional regulatory protein</fullName>
    </recommendedName>
</protein>
<dbReference type="InterPro" id="IPR036388">
    <property type="entry name" value="WH-like_DNA-bd_sf"/>
</dbReference>
<organism evidence="12 13">
    <name type="scientific">Nonomuraea salmonea</name>
    <dbReference type="NCBI Taxonomy" id="46181"/>
    <lineage>
        <taxon>Bacteria</taxon>
        <taxon>Bacillati</taxon>
        <taxon>Actinomycetota</taxon>
        <taxon>Actinomycetes</taxon>
        <taxon>Streptosporangiales</taxon>
        <taxon>Streptosporangiaceae</taxon>
        <taxon>Nonomuraea</taxon>
    </lineage>
</organism>
<dbReference type="CDD" id="cd19925">
    <property type="entry name" value="REC_citrate_TCS"/>
    <property type="match status" value="1"/>
</dbReference>
<evidence type="ECO:0000256" key="9">
    <source>
        <dbReference type="PIRNR" id="PIRNR006171"/>
    </source>
</evidence>
<keyword evidence="5 9" id="KW-0805">Transcription regulation</keyword>
<evidence type="ECO:0000256" key="10">
    <source>
        <dbReference type="PROSITE-ProRule" id="PRU00169"/>
    </source>
</evidence>
<keyword evidence="13" id="KW-1185">Reference proteome</keyword>
<dbReference type="Gene3D" id="3.40.50.2300">
    <property type="match status" value="1"/>
</dbReference>
<keyword evidence="4 9" id="KW-0902">Two-component regulatory system</keyword>
<reference evidence="12 13" key="1">
    <citation type="submission" date="2024-09" db="EMBL/GenBank/DDBJ databases">
        <authorList>
            <person name="Sun Q."/>
            <person name="Mori K."/>
        </authorList>
    </citation>
    <scope>NUCLEOTIDE SEQUENCE [LARGE SCALE GENOMIC DNA]</scope>
    <source>
        <strain evidence="12 13">JCM 3324</strain>
    </source>
</reference>
<dbReference type="EMBL" id="JBHMCF010000011">
    <property type="protein sequence ID" value="MFB9470418.1"/>
    <property type="molecule type" value="Genomic_DNA"/>
</dbReference>
<accession>A0ABV5NJG3</accession>
<keyword evidence="2 9" id="KW-0963">Cytoplasm</keyword>
<dbReference type="SMART" id="SM00448">
    <property type="entry name" value="REC"/>
    <property type="match status" value="1"/>
</dbReference>
<dbReference type="InterPro" id="IPR011006">
    <property type="entry name" value="CheY-like_superfamily"/>
</dbReference>
<evidence type="ECO:0000256" key="6">
    <source>
        <dbReference type="ARBA" id="ARBA00023125"/>
    </source>
</evidence>
<dbReference type="InterPro" id="IPR024187">
    <property type="entry name" value="Sig_transdc_resp-reg_cit/mal"/>
</dbReference>
<comment type="caution">
    <text evidence="12">The sequence shown here is derived from an EMBL/GenBank/DDBJ whole genome shotgun (WGS) entry which is preliminary data.</text>
</comment>
<feature type="domain" description="Response regulatory" evidence="11">
    <location>
        <begin position="10"/>
        <end position="126"/>
    </location>
</feature>
<feature type="modified residue" description="4-aspartylphosphate" evidence="10">
    <location>
        <position position="61"/>
    </location>
</feature>
<dbReference type="PROSITE" id="PS50110">
    <property type="entry name" value="RESPONSE_REGULATORY"/>
    <property type="match status" value="1"/>
</dbReference>
<evidence type="ECO:0000313" key="12">
    <source>
        <dbReference type="EMBL" id="MFB9470418.1"/>
    </source>
</evidence>
<keyword evidence="3 10" id="KW-0597">Phosphoprotein</keyword>
<dbReference type="Proteomes" id="UP001589568">
    <property type="component" value="Unassembled WGS sequence"/>
</dbReference>
<dbReference type="SUPFAM" id="SSF46785">
    <property type="entry name" value="Winged helix' DNA-binding domain"/>
    <property type="match status" value="1"/>
</dbReference>
<evidence type="ECO:0000256" key="3">
    <source>
        <dbReference type="ARBA" id="ARBA00022553"/>
    </source>
</evidence>
<dbReference type="InterPro" id="IPR036390">
    <property type="entry name" value="WH_DNA-bd_sf"/>
</dbReference>
<evidence type="ECO:0000256" key="1">
    <source>
        <dbReference type="ARBA" id="ARBA00004496"/>
    </source>
</evidence>
<evidence type="ECO:0000256" key="8">
    <source>
        <dbReference type="ARBA" id="ARBA00023163"/>
    </source>
</evidence>
<dbReference type="RefSeq" id="WP_345402220.1">
    <property type="nucleotide sequence ID" value="NZ_BAAAXS010000001.1"/>
</dbReference>
<proteinExistence type="predicted"/>
<dbReference type="Gene3D" id="1.10.10.10">
    <property type="entry name" value="Winged helix-like DNA-binding domain superfamily/Winged helix DNA-binding domain"/>
    <property type="match status" value="1"/>
</dbReference>
<dbReference type="InterPro" id="IPR048714">
    <property type="entry name" value="DpiA-like_HTH"/>
</dbReference>
<gene>
    <name evidence="12" type="ORF">ACFFR3_12935</name>
</gene>
<dbReference type="InterPro" id="IPR051271">
    <property type="entry name" value="2C-system_Tx_regulators"/>
</dbReference>
<name>A0ABV5NJG3_9ACTN</name>
<keyword evidence="6 9" id="KW-0238">DNA-binding</keyword>
<evidence type="ECO:0000259" key="11">
    <source>
        <dbReference type="PROSITE" id="PS50110"/>
    </source>
</evidence>
<dbReference type="SUPFAM" id="SSF52172">
    <property type="entry name" value="CheY-like"/>
    <property type="match status" value="1"/>
</dbReference>
<dbReference type="PANTHER" id="PTHR45526:SF1">
    <property type="entry name" value="TRANSCRIPTIONAL REGULATORY PROTEIN DCUR-RELATED"/>
    <property type="match status" value="1"/>
</dbReference>
<comment type="subcellular location">
    <subcellularLocation>
        <location evidence="1 9">Cytoplasm</location>
    </subcellularLocation>
</comment>
<evidence type="ECO:0000313" key="13">
    <source>
        <dbReference type="Proteomes" id="UP001589568"/>
    </source>
</evidence>
<dbReference type="PANTHER" id="PTHR45526">
    <property type="entry name" value="TRANSCRIPTIONAL REGULATORY PROTEIN DPIA"/>
    <property type="match status" value="1"/>
</dbReference>
<evidence type="ECO:0000256" key="2">
    <source>
        <dbReference type="ARBA" id="ARBA00022490"/>
    </source>
</evidence>
<evidence type="ECO:0000256" key="5">
    <source>
        <dbReference type="ARBA" id="ARBA00023015"/>
    </source>
</evidence>
<dbReference type="Pfam" id="PF20714">
    <property type="entry name" value="HTH_64"/>
    <property type="match status" value="1"/>
</dbReference>
<keyword evidence="7 9" id="KW-0010">Activator</keyword>
<dbReference type="InterPro" id="IPR001789">
    <property type="entry name" value="Sig_transdc_resp-reg_receiver"/>
</dbReference>
<sequence length="232" mass="24899">MTTPESGLISVLVVEDEEITAEANRIYVERVPGFEVAGVVRSGGEALRFLRRRPVDLILLDLYLPDMHGLEVCRAVRAGGLLCDVIAVTSARDLTMVRSAVSLGIVQYLLKPFTFAALAEKLTRYARFKEEAGLAVGQGDVDRVLGTLRGSSAELPKGMAQDTLDAVVTQLRAQAGGVGAQAVADAIGVSRVTARRYLEYLVELGVAARVPQYGGVGRPELLYRIPTQSSGR</sequence>
<dbReference type="Pfam" id="PF00072">
    <property type="entry name" value="Response_reg"/>
    <property type="match status" value="1"/>
</dbReference>
<evidence type="ECO:0000256" key="4">
    <source>
        <dbReference type="ARBA" id="ARBA00023012"/>
    </source>
</evidence>
<dbReference type="PIRSF" id="PIRSF006171">
    <property type="entry name" value="RR_citrat_malat"/>
    <property type="match status" value="1"/>
</dbReference>
<keyword evidence="8 9" id="KW-0804">Transcription</keyword>